<gene>
    <name evidence="1" type="ORF">CEUSTIGMA_g12667.t1</name>
</gene>
<name>A0A250XQ97_9CHLO</name>
<sequence length="235" mass="25387">MFSMLKYKLGEVKNVVSNKKNVCNPIHASKLYSNPVQRINPAAAAAAASWPLSRDNLEISEDPSAPSLLLSSLKLSLPESLTPQSSADWSNWIAEELAVKLVGVSARTSRAKVFTVGVRSANVVKGAIRAEEVDVLLEVEGHHTKEDPEATMHGVIRVILKTQDSKDQICVSDAVWDPEVEGSQLLSKQAQADIAAAAGMPLESALALRFNDLLWDVEKRSIDQSMDEEGGDVAS</sequence>
<dbReference type="Proteomes" id="UP000232323">
    <property type="component" value="Unassembled WGS sequence"/>
</dbReference>
<protein>
    <submittedName>
        <fullName evidence="1">Uncharacterized protein</fullName>
    </submittedName>
</protein>
<dbReference type="EMBL" id="BEGY01000158">
    <property type="protein sequence ID" value="GAX85247.1"/>
    <property type="molecule type" value="Genomic_DNA"/>
</dbReference>
<organism evidence="1 2">
    <name type="scientific">Chlamydomonas eustigma</name>
    <dbReference type="NCBI Taxonomy" id="1157962"/>
    <lineage>
        <taxon>Eukaryota</taxon>
        <taxon>Viridiplantae</taxon>
        <taxon>Chlorophyta</taxon>
        <taxon>core chlorophytes</taxon>
        <taxon>Chlorophyceae</taxon>
        <taxon>CS clade</taxon>
        <taxon>Chlamydomonadales</taxon>
        <taxon>Chlamydomonadaceae</taxon>
        <taxon>Chlamydomonas</taxon>
    </lineage>
</organism>
<dbReference type="OrthoDB" id="10570710at2759"/>
<keyword evidence="2" id="KW-1185">Reference proteome</keyword>
<evidence type="ECO:0000313" key="2">
    <source>
        <dbReference type="Proteomes" id="UP000232323"/>
    </source>
</evidence>
<proteinExistence type="predicted"/>
<comment type="caution">
    <text evidence="1">The sequence shown here is derived from an EMBL/GenBank/DDBJ whole genome shotgun (WGS) entry which is preliminary data.</text>
</comment>
<reference evidence="1 2" key="1">
    <citation type="submission" date="2017-08" db="EMBL/GenBank/DDBJ databases">
        <title>Acidophilic green algal genome provides insights into adaptation to an acidic environment.</title>
        <authorList>
            <person name="Hirooka S."/>
            <person name="Hirose Y."/>
            <person name="Kanesaki Y."/>
            <person name="Higuchi S."/>
            <person name="Fujiwara T."/>
            <person name="Onuma R."/>
            <person name="Era A."/>
            <person name="Ohbayashi R."/>
            <person name="Uzuka A."/>
            <person name="Nozaki H."/>
            <person name="Yoshikawa H."/>
            <person name="Miyagishima S.Y."/>
        </authorList>
    </citation>
    <scope>NUCLEOTIDE SEQUENCE [LARGE SCALE GENOMIC DNA]</scope>
    <source>
        <strain evidence="1 2">NIES-2499</strain>
    </source>
</reference>
<evidence type="ECO:0000313" key="1">
    <source>
        <dbReference type="EMBL" id="GAX85247.1"/>
    </source>
</evidence>
<dbReference type="AlphaFoldDB" id="A0A250XQ97"/>
<accession>A0A250XQ97</accession>